<name>A0ABS0B4T8_9GAMM</name>
<feature type="domain" description="VOC" evidence="1">
    <location>
        <begin position="5"/>
        <end position="122"/>
    </location>
</feature>
<dbReference type="RefSeq" id="WP_194930313.1">
    <property type="nucleotide sequence ID" value="NZ_JADLZT010000003.1"/>
</dbReference>
<keyword evidence="3" id="KW-1185">Reference proteome</keyword>
<protein>
    <submittedName>
        <fullName evidence="2">VOC family protein</fullName>
    </submittedName>
</protein>
<dbReference type="PANTHER" id="PTHR33993:SF2">
    <property type="entry name" value="VOC DOMAIN-CONTAINING PROTEIN"/>
    <property type="match status" value="1"/>
</dbReference>
<evidence type="ECO:0000313" key="3">
    <source>
        <dbReference type="Proteomes" id="UP001429984"/>
    </source>
</evidence>
<reference evidence="2 3" key="1">
    <citation type="submission" date="2020-11" db="EMBL/GenBank/DDBJ databases">
        <title>Draft Genome Sequence and Secondary Metabolite Biosynthetic Potential of the Lysobacter niastensis Type strain DSM 18481.</title>
        <authorList>
            <person name="Turrini P."/>
            <person name="Artuso I."/>
            <person name="Tescari M."/>
            <person name="Lugli G.A."/>
            <person name="Frangipani E."/>
            <person name="Ventura M."/>
            <person name="Visca P."/>
        </authorList>
    </citation>
    <scope>NUCLEOTIDE SEQUENCE [LARGE SCALE GENOMIC DNA]</scope>
    <source>
        <strain evidence="2 3">DSM 18481</strain>
    </source>
</reference>
<dbReference type="InterPro" id="IPR037523">
    <property type="entry name" value="VOC_core"/>
</dbReference>
<dbReference type="CDD" id="cd07247">
    <property type="entry name" value="SgaA_N_like"/>
    <property type="match status" value="1"/>
</dbReference>
<sequence>MERNAVGWFEIYVQDMARAKAFYEAVFGTKLERLESPGIEMWAFPMKPDGGGAAGSLVKYEGYPSGGNSTLVYFSCADCANEARRAADSGGKVFKEKFSIGPYGFIALVTDTEGNMIGLHSMQ</sequence>
<proteinExistence type="predicted"/>
<organism evidence="2 3">
    <name type="scientific">Lysobacter niastensis</name>
    <dbReference type="NCBI Taxonomy" id="380629"/>
    <lineage>
        <taxon>Bacteria</taxon>
        <taxon>Pseudomonadati</taxon>
        <taxon>Pseudomonadota</taxon>
        <taxon>Gammaproteobacteria</taxon>
        <taxon>Lysobacterales</taxon>
        <taxon>Lysobacteraceae</taxon>
        <taxon>Lysobacter</taxon>
    </lineage>
</organism>
<dbReference type="PROSITE" id="PS51819">
    <property type="entry name" value="VOC"/>
    <property type="match status" value="1"/>
</dbReference>
<evidence type="ECO:0000313" key="2">
    <source>
        <dbReference type="EMBL" id="MBF6023725.1"/>
    </source>
</evidence>
<comment type="caution">
    <text evidence="2">The sequence shown here is derived from an EMBL/GenBank/DDBJ whole genome shotgun (WGS) entry which is preliminary data.</text>
</comment>
<evidence type="ECO:0000259" key="1">
    <source>
        <dbReference type="PROSITE" id="PS51819"/>
    </source>
</evidence>
<gene>
    <name evidence="2" type="ORF">IU514_06765</name>
</gene>
<dbReference type="PANTHER" id="PTHR33993">
    <property type="entry name" value="GLYOXALASE-RELATED"/>
    <property type="match status" value="1"/>
</dbReference>
<accession>A0ABS0B4T8</accession>
<dbReference type="InterPro" id="IPR052164">
    <property type="entry name" value="Anthracycline_SecMetBiosynth"/>
</dbReference>
<dbReference type="EMBL" id="JADLZT010000003">
    <property type="protein sequence ID" value="MBF6023725.1"/>
    <property type="molecule type" value="Genomic_DNA"/>
</dbReference>
<dbReference type="Proteomes" id="UP001429984">
    <property type="component" value="Unassembled WGS sequence"/>
</dbReference>
<dbReference type="InterPro" id="IPR029068">
    <property type="entry name" value="Glyas_Bleomycin-R_OHBP_Dase"/>
</dbReference>
<dbReference type="Gene3D" id="3.10.180.10">
    <property type="entry name" value="2,3-Dihydroxybiphenyl 1,2-Dioxygenase, domain 1"/>
    <property type="match status" value="1"/>
</dbReference>
<dbReference type="Pfam" id="PF00903">
    <property type="entry name" value="Glyoxalase"/>
    <property type="match status" value="1"/>
</dbReference>
<dbReference type="InterPro" id="IPR004360">
    <property type="entry name" value="Glyas_Fos-R_dOase_dom"/>
</dbReference>
<dbReference type="SUPFAM" id="SSF54593">
    <property type="entry name" value="Glyoxalase/Bleomycin resistance protein/Dihydroxybiphenyl dioxygenase"/>
    <property type="match status" value="1"/>
</dbReference>